<protein>
    <submittedName>
        <fullName evidence="5">Uncharacterized protein</fullName>
    </submittedName>
</protein>
<dbReference type="GO" id="GO:0003700">
    <property type="term" value="F:DNA-binding transcription factor activity"/>
    <property type="evidence" value="ECO:0007669"/>
    <property type="project" value="InterPro"/>
</dbReference>
<dbReference type="EMBL" id="JAMYWD010000012">
    <property type="protein sequence ID" value="KAJ4949947.1"/>
    <property type="molecule type" value="Genomic_DNA"/>
</dbReference>
<dbReference type="OrthoDB" id="653455at2759"/>
<organism evidence="5 6">
    <name type="scientific">Protea cynaroides</name>
    <dbReference type="NCBI Taxonomy" id="273540"/>
    <lineage>
        <taxon>Eukaryota</taxon>
        <taxon>Viridiplantae</taxon>
        <taxon>Streptophyta</taxon>
        <taxon>Embryophyta</taxon>
        <taxon>Tracheophyta</taxon>
        <taxon>Spermatophyta</taxon>
        <taxon>Magnoliopsida</taxon>
        <taxon>Proteales</taxon>
        <taxon>Proteaceae</taxon>
        <taxon>Protea</taxon>
    </lineage>
</organism>
<proteinExistence type="predicted"/>
<keyword evidence="1" id="KW-0678">Repressor</keyword>
<dbReference type="AlphaFoldDB" id="A0A9Q0GPY2"/>
<keyword evidence="2" id="KW-0805">Transcription regulation</keyword>
<dbReference type="PANTHER" id="PTHR33388:SF18">
    <property type="entry name" value="PROTEIN SPEAR1"/>
    <property type="match status" value="1"/>
</dbReference>
<feature type="region of interest" description="Disordered" evidence="4">
    <location>
        <begin position="151"/>
        <end position="192"/>
    </location>
</feature>
<reference evidence="5" key="1">
    <citation type="journal article" date="2023" name="Plant J.">
        <title>The genome of the king protea, Protea cynaroides.</title>
        <authorList>
            <person name="Chang J."/>
            <person name="Duong T.A."/>
            <person name="Schoeman C."/>
            <person name="Ma X."/>
            <person name="Roodt D."/>
            <person name="Barker N."/>
            <person name="Li Z."/>
            <person name="Van de Peer Y."/>
            <person name="Mizrachi E."/>
        </authorList>
    </citation>
    <scope>NUCLEOTIDE SEQUENCE</scope>
    <source>
        <tissue evidence="5">Young leaves</tissue>
    </source>
</reference>
<evidence type="ECO:0000256" key="2">
    <source>
        <dbReference type="ARBA" id="ARBA00023015"/>
    </source>
</evidence>
<dbReference type="PANTHER" id="PTHR33388">
    <property type="entry name" value="OS01G0212500 PROTEIN"/>
    <property type="match status" value="1"/>
</dbReference>
<sequence>MGSSYFGEPNLGNGRGGSSRKGKKSNSDKPKQPQRGLGVAQLEKIRLHNQMGCSYLPSLHNSYQNNLNQEEEVRLGTTYSSVPSPSSFSYSSSSAPFGFHPNIMMGMGEMEATDLRYGDSESNINTARWNDSNSISETQYFGHPTETRHLLSLNVEDSLQKKRRKDRRDSMGSSSQNSDSSDLRDIDLELKL</sequence>
<feature type="region of interest" description="Disordered" evidence="4">
    <location>
        <begin position="1"/>
        <end position="40"/>
    </location>
</feature>
<dbReference type="Proteomes" id="UP001141806">
    <property type="component" value="Unassembled WGS sequence"/>
</dbReference>
<keyword evidence="6" id="KW-1185">Reference proteome</keyword>
<feature type="compositionally biased region" description="Basic and acidic residues" evidence="4">
    <location>
        <begin position="181"/>
        <end position="192"/>
    </location>
</feature>
<accession>A0A9Q0GPY2</accession>
<evidence type="ECO:0000256" key="3">
    <source>
        <dbReference type="ARBA" id="ARBA00023163"/>
    </source>
</evidence>
<dbReference type="InterPro" id="IPR040356">
    <property type="entry name" value="SPEAR"/>
</dbReference>
<evidence type="ECO:0000313" key="5">
    <source>
        <dbReference type="EMBL" id="KAJ4949947.1"/>
    </source>
</evidence>
<evidence type="ECO:0000313" key="6">
    <source>
        <dbReference type="Proteomes" id="UP001141806"/>
    </source>
</evidence>
<name>A0A9Q0GPY2_9MAGN</name>
<comment type="caution">
    <text evidence="5">The sequence shown here is derived from an EMBL/GenBank/DDBJ whole genome shotgun (WGS) entry which is preliminary data.</text>
</comment>
<gene>
    <name evidence="5" type="ORF">NE237_026779</name>
</gene>
<keyword evidence="3" id="KW-0804">Transcription</keyword>
<feature type="compositionally biased region" description="Low complexity" evidence="4">
    <location>
        <begin position="171"/>
        <end position="180"/>
    </location>
</feature>
<evidence type="ECO:0000256" key="4">
    <source>
        <dbReference type="SAM" id="MobiDB-lite"/>
    </source>
</evidence>
<evidence type="ECO:0000256" key="1">
    <source>
        <dbReference type="ARBA" id="ARBA00022491"/>
    </source>
</evidence>